<dbReference type="SUPFAM" id="SSF53850">
    <property type="entry name" value="Periplasmic binding protein-like II"/>
    <property type="match status" value="1"/>
</dbReference>
<proteinExistence type="predicted"/>
<protein>
    <submittedName>
        <fullName evidence="2">Extracellular solute-binding protein</fullName>
    </submittedName>
</protein>
<dbReference type="AlphaFoldDB" id="A0A9X2MWQ5"/>
<dbReference type="PROSITE" id="PS51257">
    <property type="entry name" value="PROKAR_LIPOPROTEIN"/>
    <property type="match status" value="1"/>
</dbReference>
<dbReference type="Proteomes" id="UP001141950">
    <property type="component" value="Unassembled WGS sequence"/>
</dbReference>
<dbReference type="PANTHER" id="PTHR43649:SF32">
    <property type="entry name" value="SUGAR BINDING SECRETED PROTEIN"/>
    <property type="match status" value="1"/>
</dbReference>
<evidence type="ECO:0000313" key="3">
    <source>
        <dbReference type="Proteomes" id="UP001141950"/>
    </source>
</evidence>
<gene>
    <name evidence="2" type="ORF">NQZ67_28180</name>
</gene>
<keyword evidence="1" id="KW-0732">Signal</keyword>
<dbReference type="PANTHER" id="PTHR43649">
    <property type="entry name" value="ARABINOSE-BINDING PROTEIN-RELATED"/>
    <property type="match status" value="1"/>
</dbReference>
<evidence type="ECO:0000256" key="1">
    <source>
        <dbReference type="SAM" id="SignalP"/>
    </source>
</evidence>
<reference evidence="2" key="1">
    <citation type="submission" date="2022-08" db="EMBL/GenBank/DDBJ databases">
        <title>The genomic sequence of strain Paenibacillus sp. SCIV0701.</title>
        <authorList>
            <person name="Zhao H."/>
        </authorList>
    </citation>
    <scope>NUCLEOTIDE SEQUENCE</scope>
    <source>
        <strain evidence="2">SCIV0701</strain>
    </source>
</reference>
<comment type="caution">
    <text evidence="2">The sequence shown here is derived from an EMBL/GenBank/DDBJ whole genome shotgun (WGS) entry which is preliminary data.</text>
</comment>
<dbReference type="Pfam" id="PF13416">
    <property type="entry name" value="SBP_bac_8"/>
    <property type="match status" value="1"/>
</dbReference>
<name>A0A9X2MWQ5_9BACL</name>
<feature type="signal peptide" evidence="1">
    <location>
        <begin position="1"/>
        <end position="23"/>
    </location>
</feature>
<feature type="chain" id="PRO_5040747145" evidence="1">
    <location>
        <begin position="24"/>
        <end position="436"/>
    </location>
</feature>
<evidence type="ECO:0000313" key="2">
    <source>
        <dbReference type="EMBL" id="MCR2807764.1"/>
    </source>
</evidence>
<dbReference type="EMBL" id="JANIPJ010000033">
    <property type="protein sequence ID" value="MCR2807764.1"/>
    <property type="molecule type" value="Genomic_DNA"/>
</dbReference>
<dbReference type="InterPro" id="IPR050490">
    <property type="entry name" value="Bact_solute-bd_prot1"/>
</dbReference>
<organism evidence="2 3">
    <name type="scientific">Paenibacillus soyae</name>
    <dbReference type="NCBI Taxonomy" id="2969249"/>
    <lineage>
        <taxon>Bacteria</taxon>
        <taxon>Bacillati</taxon>
        <taxon>Bacillota</taxon>
        <taxon>Bacilli</taxon>
        <taxon>Bacillales</taxon>
        <taxon>Paenibacillaceae</taxon>
        <taxon>Paenibacillus</taxon>
    </lineage>
</organism>
<keyword evidence="3" id="KW-1185">Reference proteome</keyword>
<sequence>MKKMLGLLLACSLVLGACGTNNNADTGTEGGNNAGGEGGKASKITIWAWDPNFNIKAMNIAKEVYATENPDVEVEVIENAQADIIQKLNTGLSSGTTKGLPNIVLIEDYRAQSFLQAYPDMFHPLTGSFKPEEFAEYKLGPTSSNGQNYGLPFDSGVTGLYVRTDYLEQAGYTAQDMQDITWDQYIEIGKAVKEKTGKDMLSLDPNDLGIIRVMAQSAGSWYLKEDGKTADLAGNAAVKEAFETYKKMMDANIVKIHSDWSQFVANYNSGAAASVPTGNWFTPSITAAADQAGKWAIVPLPKLTNNSASVHASNLGGSSWYVLNVDGKETAADFLGKTFGSNVDMYQKLVTDIGAIGTYKPASEGEAYKAANEFFGGQNIVQDFAKWTAEIPNVNYGMHTYAIEDILVVEMQNYLNGKDIDAVLADAQKQADSQIK</sequence>
<dbReference type="Gene3D" id="3.40.190.10">
    <property type="entry name" value="Periplasmic binding protein-like II"/>
    <property type="match status" value="1"/>
</dbReference>
<dbReference type="InterPro" id="IPR006059">
    <property type="entry name" value="SBP"/>
</dbReference>
<dbReference type="RefSeq" id="WP_257452540.1">
    <property type="nucleotide sequence ID" value="NZ_JANIPJ010000033.1"/>
</dbReference>
<accession>A0A9X2MWQ5</accession>